<accession>A0A5M6DS79</accession>
<gene>
    <name evidence="2" type="ORF">F0145_05935</name>
</gene>
<dbReference type="AlphaFoldDB" id="A0A5M6DS79"/>
<feature type="transmembrane region" description="Helical" evidence="1">
    <location>
        <begin position="44"/>
        <end position="62"/>
    </location>
</feature>
<sequence>MEITEYCLNGEQPWFWRLSAAALFCLFSVSKCTSPKKTGFSIQILVKIVLGIIIIMFTLEVSDLGDMIDKLFI</sequence>
<keyword evidence="3" id="KW-1185">Reference proteome</keyword>
<dbReference type="EMBL" id="VWSF01000003">
    <property type="protein sequence ID" value="KAA5548265.1"/>
    <property type="molecule type" value="Genomic_DNA"/>
</dbReference>
<keyword evidence="1" id="KW-0812">Transmembrane</keyword>
<dbReference type="Proteomes" id="UP000323426">
    <property type="component" value="Unassembled WGS sequence"/>
</dbReference>
<evidence type="ECO:0000313" key="3">
    <source>
        <dbReference type="Proteomes" id="UP000323426"/>
    </source>
</evidence>
<comment type="caution">
    <text evidence="2">The sequence shown here is derived from an EMBL/GenBank/DDBJ whole genome shotgun (WGS) entry which is preliminary data.</text>
</comment>
<evidence type="ECO:0000256" key="1">
    <source>
        <dbReference type="SAM" id="Phobius"/>
    </source>
</evidence>
<reference evidence="2 3" key="1">
    <citation type="submission" date="2019-09" db="EMBL/GenBank/DDBJ databases">
        <title>Genome sequence and assembly of Adhaeribacter sp.</title>
        <authorList>
            <person name="Chhetri G."/>
        </authorList>
    </citation>
    <scope>NUCLEOTIDE SEQUENCE [LARGE SCALE GENOMIC DNA]</scope>
    <source>
        <strain evidence="2 3">DK36</strain>
    </source>
</reference>
<proteinExistence type="predicted"/>
<organism evidence="2 3">
    <name type="scientific">Adhaeribacter rhizoryzae</name>
    <dbReference type="NCBI Taxonomy" id="2607907"/>
    <lineage>
        <taxon>Bacteria</taxon>
        <taxon>Pseudomonadati</taxon>
        <taxon>Bacteroidota</taxon>
        <taxon>Cytophagia</taxon>
        <taxon>Cytophagales</taxon>
        <taxon>Hymenobacteraceae</taxon>
        <taxon>Adhaeribacter</taxon>
    </lineage>
</organism>
<keyword evidence="1" id="KW-0472">Membrane</keyword>
<evidence type="ECO:0000313" key="2">
    <source>
        <dbReference type="EMBL" id="KAA5548265.1"/>
    </source>
</evidence>
<protein>
    <submittedName>
        <fullName evidence="2">Uncharacterized protein</fullName>
    </submittedName>
</protein>
<name>A0A5M6DS79_9BACT</name>
<feature type="transmembrane region" description="Helical" evidence="1">
    <location>
        <begin position="14"/>
        <end position="32"/>
    </location>
</feature>
<dbReference type="RefSeq" id="WP_150087397.1">
    <property type="nucleotide sequence ID" value="NZ_VWSF01000003.1"/>
</dbReference>
<keyword evidence="1" id="KW-1133">Transmembrane helix</keyword>